<dbReference type="STRING" id="1314790.A0A1Y1Y6J6"/>
<sequence length="290" mass="31690">MLTATRIVPTATRGALSIQTRNMATLKEIQLRLKAISNTAKITKSMKMIASTKLNRAQKNMNNARAYGQTSIDIYKQSEVESPADARQVIVTVSSDRGLCGGIHSSVSKATKRIIAQQPESTVVVLGDKAKPQIARTNRDSIAMSFNQLGKSNPTFTEACAIVDTMRASEVDFDTAQIIYNKFTSAIAYEADSIPVYSEEVIKTGAKFAEYELEEDEVLQNLKEFTFANALYWGLAEGHASEMSAKMTAMENATRNASEVIDKLTLAYNRGRQAVITNELIDIVTGASAL</sequence>
<evidence type="ECO:0000256" key="6">
    <source>
        <dbReference type="ARBA" id="ARBA00023065"/>
    </source>
</evidence>
<dbReference type="EMBL" id="MCFE01000228">
    <property type="protein sequence ID" value="ORX93650.1"/>
    <property type="molecule type" value="Genomic_DNA"/>
</dbReference>
<dbReference type="FunCoup" id="A0A1Y1Y6J6">
    <property type="interactions" value="558"/>
</dbReference>
<evidence type="ECO:0000256" key="8">
    <source>
        <dbReference type="ARBA" id="ARBA00023136"/>
    </source>
</evidence>
<dbReference type="NCBIfam" id="TIGR01146">
    <property type="entry name" value="ATPsyn_F1gamma"/>
    <property type="match status" value="1"/>
</dbReference>
<comment type="similarity">
    <text evidence="2 11">Belongs to the ATPase gamma chain family.</text>
</comment>
<evidence type="ECO:0000256" key="2">
    <source>
        <dbReference type="ARBA" id="ARBA00007681"/>
    </source>
</evidence>
<keyword evidence="4 11" id="KW-0375">Hydrogen ion transport</keyword>
<dbReference type="Pfam" id="PF00231">
    <property type="entry name" value="ATP-synt"/>
    <property type="match status" value="1"/>
</dbReference>
<dbReference type="GO" id="GO:0045259">
    <property type="term" value="C:proton-transporting ATP synthase complex"/>
    <property type="evidence" value="ECO:0007669"/>
    <property type="project" value="UniProtKB-KW"/>
</dbReference>
<evidence type="ECO:0000256" key="4">
    <source>
        <dbReference type="ARBA" id="ARBA00022781"/>
    </source>
</evidence>
<dbReference type="PROSITE" id="PS00153">
    <property type="entry name" value="ATPASE_GAMMA"/>
    <property type="match status" value="1"/>
</dbReference>
<dbReference type="Gene3D" id="3.40.1380.10">
    <property type="match status" value="1"/>
</dbReference>
<dbReference type="InterPro" id="IPR023632">
    <property type="entry name" value="ATP_synth_F1_gsu_CS"/>
</dbReference>
<dbReference type="GO" id="GO:0046933">
    <property type="term" value="F:proton-transporting ATP synthase activity, rotational mechanism"/>
    <property type="evidence" value="ECO:0007669"/>
    <property type="project" value="InterPro"/>
</dbReference>
<keyword evidence="3 11" id="KW-0813">Transport</keyword>
<evidence type="ECO:0000256" key="9">
    <source>
        <dbReference type="ARBA" id="ARBA00023196"/>
    </source>
</evidence>
<dbReference type="PANTHER" id="PTHR11693">
    <property type="entry name" value="ATP SYNTHASE GAMMA CHAIN"/>
    <property type="match status" value="1"/>
</dbReference>
<dbReference type="AlphaFoldDB" id="A0A1Y1Y6J6"/>
<dbReference type="GO" id="GO:0005743">
    <property type="term" value="C:mitochondrial inner membrane"/>
    <property type="evidence" value="ECO:0007669"/>
    <property type="project" value="UniProtKB-SubCell"/>
</dbReference>
<accession>A0A1Y1Y6J6</accession>
<dbReference type="OrthoDB" id="239812at2759"/>
<dbReference type="FunFam" id="3.40.1380.10:FF:000003">
    <property type="entry name" value="ATP synthase subunit gamma"/>
    <property type="match status" value="1"/>
</dbReference>
<comment type="caution">
    <text evidence="12">The sequence shown here is derived from an EMBL/GenBank/DDBJ whole genome shotgun (WGS) entry which is preliminary data.</text>
</comment>
<keyword evidence="10 11" id="KW-0066">ATP synthesis</keyword>
<evidence type="ECO:0000256" key="5">
    <source>
        <dbReference type="ARBA" id="ARBA00022792"/>
    </source>
</evidence>
<evidence type="ECO:0000313" key="12">
    <source>
        <dbReference type="EMBL" id="ORX93650.1"/>
    </source>
</evidence>
<dbReference type="Gene3D" id="1.10.287.80">
    <property type="entry name" value="ATP synthase, gamma subunit, helix hairpin domain"/>
    <property type="match status" value="1"/>
</dbReference>
<keyword evidence="13" id="KW-1185">Reference proteome</keyword>
<dbReference type="InterPro" id="IPR035968">
    <property type="entry name" value="ATP_synth_F1_ATPase_gsu"/>
</dbReference>
<dbReference type="PANTHER" id="PTHR11693:SF22">
    <property type="entry name" value="ATP SYNTHASE SUBUNIT GAMMA, MITOCHONDRIAL"/>
    <property type="match status" value="1"/>
</dbReference>
<reference evidence="12 13" key="1">
    <citation type="submission" date="2016-07" db="EMBL/GenBank/DDBJ databases">
        <title>Pervasive Adenine N6-methylation of Active Genes in Fungi.</title>
        <authorList>
            <consortium name="DOE Joint Genome Institute"/>
            <person name="Mondo S.J."/>
            <person name="Dannebaum R.O."/>
            <person name="Kuo R.C."/>
            <person name="Labutti K."/>
            <person name="Haridas S."/>
            <person name="Kuo A."/>
            <person name="Salamov A."/>
            <person name="Ahrendt S.R."/>
            <person name="Lipzen A."/>
            <person name="Sullivan W."/>
            <person name="Andreopoulos W.B."/>
            <person name="Clum A."/>
            <person name="Lindquist E."/>
            <person name="Daum C."/>
            <person name="Ramamoorthy G.K."/>
            <person name="Gryganskyi A."/>
            <person name="Culley D."/>
            <person name="Magnuson J.K."/>
            <person name="James T.Y."/>
            <person name="O'Malley M.A."/>
            <person name="Stajich J.E."/>
            <person name="Spatafora J.W."/>
            <person name="Visel A."/>
            <person name="Grigoriev I.V."/>
        </authorList>
    </citation>
    <scope>NUCLEOTIDE SEQUENCE [LARGE SCALE GENOMIC DNA]</scope>
    <source>
        <strain evidence="12 13">CBS 931.73</strain>
    </source>
</reference>
<keyword evidence="8" id="KW-0472">Membrane</keyword>
<evidence type="ECO:0000256" key="10">
    <source>
        <dbReference type="ARBA" id="ARBA00023310"/>
    </source>
</evidence>
<organism evidence="12 13">
    <name type="scientific">Basidiobolus meristosporus CBS 931.73</name>
    <dbReference type="NCBI Taxonomy" id="1314790"/>
    <lineage>
        <taxon>Eukaryota</taxon>
        <taxon>Fungi</taxon>
        <taxon>Fungi incertae sedis</taxon>
        <taxon>Zoopagomycota</taxon>
        <taxon>Entomophthoromycotina</taxon>
        <taxon>Basidiobolomycetes</taxon>
        <taxon>Basidiobolales</taxon>
        <taxon>Basidiobolaceae</taxon>
        <taxon>Basidiobolus</taxon>
    </lineage>
</organism>
<comment type="subcellular location">
    <subcellularLocation>
        <location evidence="1">Mitochondrion inner membrane</location>
        <topology evidence="1">Peripheral membrane protein</topology>
    </subcellularLocation>
</comment>
<protein>
    <recommendedName>
        <fullName evidence="11">ATP synthase subunit gamma</fullName>
    </recommendedName>
</protein>
<evidence type="ECO:0000256" key="7">
    <source>
        <dbReference type="ARBA" id="ARBA00023128"/>
    </source>
</evidence>
<dbReference type="PRINTS" id="PR00126">
    <property type="entry name" value="ATPASEGAMMA"/>
</dbReference>
<proteinExistence type="inferred from homology"/>
<keyword evidence="5" id="KW-0999">Mitochondrion inner membrane</keyword>
<dbReference type="InParanoid" id="A0A1Y1Y6J6"/>
<evidence type="ECO:0000256" key="3">
    <source>
        <dbReference type="ARBA" id="ARBA00022448"/>
    </source>
</evidence>
<keyword evidence="7" id="KW-0496">Mitochondrion</keyword>
<name>A0A1Y1Y6J6_9FUNG</name>
<comment type="subunit">
    <text evidence="11">F-type ATPases have 2 components, CF(1) - the catalytic core - and CF(0) - the membrane proton channel. CF(1) and CF(0) have multiple subunits.</text>
</comment>
<dbReference type="InterPro" id="IPR000131">
    <property type="entry name" value="ATP_synth_F1_gsu"/>
</dbReference>
<evidence type="ECO:0000313" key="13">
    <source>
        <dbReference type="Proteomes" id="UP000193498"/>
    </source>
</evidence>
<keyword evidence="9 11" id="KW-0139">CF(1)</keyword>
<dbReference type="SUPFAM" id="SSF52943">
    <property type="entry name" value="ATP synthase (F1-ATPase), gamma subunit"/>
    <property type="match status" value="1"/>
</dbReference>
<evidence type="ECO:0000256" key="1">
    <source>
        <dbReference type="ARBA" id="ARBA00004637"/>
    </source>
</evidence>
<dbReference type="PIRSF" id="PIRSF039089">
    <property type="entry name" value="ATP_synthase_gamma"/>
    <property type="match status" value="1"/>
</dbReference>
<evidence type="ECO:0000256" key="11">
    <source>
        <dbReference type="RuleBase" id="RU004001"/>
    </source>
</evidence>
<gene>
    <name evidence="12" type="ORF">K493DRAFT_330096</name>
</gene>
<keyword evidence="6 11" id="KW-0406">Ion transport</keyword>
<dbReference type="CDD" id="cd12151">
    <property type="entry name" value="F1-ATPase_gamma"/>
    <property type="match status" value="1"/>
</dbReference>
<dbReference type="Proteomes" id="UP000193498">
    <property type="component" value="Unassembled WGS sequence"/>
</dbReference>